<accession>A0A9X3LLH9</accession>
<keyword evidence="2" id="KW-0159">Chromosome partition</keyword>
<dbReference type="PANTHER" id="PTHR33375">
    <property type="entry name" value="CHROMOSOME-PARTITIONING PROTEIN PARB-RELATED"/>
    <property type="match status" value="1"/>
</dbReference>
<reference evidence="6" key="1">
    <citation type="submission" date="2022-02" db="EMBL/GenBank/DDBJ databases">
        <title>Corynebacterium sp. from urogenital microbiome.</title>
        <authorList>
            <person name="Cappelli E.A."/>
            <person name="Ribeiro T.G."/>
            <person name="Peixe L."/>
        </authorList>
    </citation>
    <scope>NUCLEOTIDE SEQUENCE</scope>
    <source>
        <strain evidence="6">C8Ua_174</strain>
    </source>
</reference>
<comment type="similarity">
    <text evidence="1">Belongs to the ParB family.</text>
</comment>
<dbReference type="GO" id="GO:0007059">
    <property type="term" value="P:chromosome segregation"/>
    <property type="evidence" value="ECO:0007669"/>
    <property type="project" value="UniProtKB-KW"/>
</dbReference>
<dbReference type="RefSeq" id="WP_035003270.1">
    <property type="nucleotide sequence ID" value="NZ_JAKMUT010000007.1"/>
</dbReference>
<feature type="compositionally biased region" description="Low complexity" evidence="4">
    <location>
        <begin position="1"/>
        <end position="10"/>
    </location>
</feature>
<feature type="domain" description="ParB-like N-terminal" evidence="5">
    <location>
        <begin position="158"/>
        <end position="250"/>
    </location>
</feature>
<evidence type="ECO:0000256" key="2">
    <source>
        <dbReference type="ARBA" id="ARBA00022829"/>
    </source>
</evidence>
<dbReference type="PANTHER" id="PTHR33375:SF1">
    <property type="entry name" value="CHROMOSOME-PARTITIONING PROTEIN PARB-RELATED"/>
    <property type="match status" value="1"/>
</dbReference>
<dbReference type="Pfam" id="PF02195">
    <property type="entry name" value="ParB_N"/>
    <property type="match status" value="1"/>
</dbReference>
<dbReference type="GO" id="GO:0003677">
    <property type="term" value="F:DNA binding"/>
    <property type="evidence" value="ECO:0007669"/>
    <property type="project" value="UniProtKB-KW"/>
</dbReference>
<dbReference type="InterPro" id="IPR004437">
    <property type="entry name" value="ParB/RepB/Spo0J"/>
</dbReference>
<dbReference type="NCBIfam" id="TIGR00180">
    <property type="entry name" value="parB_part"/>
    <property type="match status" value="1"/>
</dbReference>
<evidence type="ECO:0000256" key="4">
    <source>
        <dbReference type="SAM" id="MobiDB-lite"/>
    </source>
</evidence>
<evidence type="ECO:0000313" key="6">
    <source>
        <dbReference type="EMBL" id="MCZ9290192.1"/>
    </source>
</evidence>
<keyword evidence="7" id="KW-1185">Reference proteome</keyword>
<dbReference type="FunFam" id="1.10.10.2830:FF:000001">
    <property type="entry name" value="Chromosome partitioning protein ParB"/>
    <property type="match status" value="1"/>
</dbReference>
<dbReference type="Gene3D" id="1.10.10.2830">
    <property type="match status" value="1"/>
</dbReference>
<dbReference type="GO" id="GO:0045881">
    <property type="term" value="P:positive regulation of sporulation resulting in formation of a cellular spore"/>
    <property type="evidence" value="ECO:0007669"/>
    <property type="project" value="TreeGrafter"/>
</dbReference>
<feature type="compositionally biased region" description="Polar residues" evidence="4">
    <location>
        <begin position="135"/>
        <end position="147"/>
    </location>
</feature>
<organism evidence="6 7">
    <name type="scientific">Corynebacterium evansiae</name>
    <dbReference type="NCBI Taxonomy" id="2913499"/>
    <lineage>
        <taxon>Bacteria</taxon>
        <taxon>Bacillati</taxon>
        <taxon>Actinomycetota</taxon>
        <taxon>Actinomycetes</taxon>
        <taxon>Mycobacteriales</taxon>
        <taxon>Corynebacteriaceae</taxon>
        <taxon>Corynebacterium</taxon>
    </lineage>
</organism>
<protein>
    <submittedName>
        <fullName evidence="6">ParB/RepB/Spo0J family partition protein</fullName>
    </submittedName>
</protein>
<dbReference type="Pfam" id="PF17762">
    <property type="entry name" value="HTH_ParB"/>
    <property type="match status" value="1"/>
</dbReference>
<evidence type="ECO:0000313" key="7">
    <source>
        <dbReference type="Proteomes" id="UP001146469"/>
    </source>
</evidence>
<dbReference type="GO" id="GO:0005694">
    <property type="term" value="C:chromosome"/>
    <property type="evidence" value="ECO:0007669"/>
    <property type="project" value="TreeGrafter"/>
</dbReference>
<dbReference type="Gene3D" id="3.90.1530.30">
    <property type="match status" value="1"/>
</dbReference>
<dbReference type="EMBL" id="JAKMUT010000007">
    <property type="protein sequence ID" value="MCZ9290192.1"/>
    <property type="molecule type" value="Genomic_DNA"/>
</dbReference>
<feature type="compositionally biased region" description="Basic and acidic residues" evidence="4">
    <location>
        <begin position="65"/>
        <end position="75"/>
    </location>
</feature>
<dbReference type="InterPro" id="IPR057240">
    <property type="entry name" value="ParB_dimer_C"/>
</dbReference>
<feature type="compositionally biased region" description="Polar residues" evidence="4">
    <location>
        <begin position="76"/>
        <end position="87"/>
    </location>
</feature>
<comment type="caution">
    <text evidence="6">The sequence shown here is derived from an EMBL/GenBank/DDBJ whole genome shotgun (WGS) entry which is preliminary data.</text>
</comment>
<keyword evidence="3" id="KW-0238">DNA-binding</keyword>
<dbReference type="CDD" id="cd16393">
    <property type="entry name" value="SPO0J_N"/>
    <property type="match status" value="1"/>
</dbReference>
<dbReference type="InterPro" id="IPR003115">
    <property type="entry name" value="ParB_N"/>
</dbReference>
<dbReference type="AlphaFoldDB" id="A0A9X3LLH9"/>
<feature type="region of interest" description="Disordered" evidence="4">
    <location>
        <begin position="1"/>
        <end position="155"/>
    </location>
</feature>
<sequence>MPSPNAVGNARRGGLGRGLASLIPTGPARPSLGDGAADIVLGSGKSIGSGGKKADAGSSSGNGGKGDRAVEDSARSQKSPVNPQADQSDSDKPNFDRPDENLGGTSSMDAKRHSDASRTVIREASGTECDAIENRSATPSDVNVSRETSQDDFGATYQELPLGAIRTNAKQPREVFDEEALQELVHSIKEFGLMQPIVVRRAPDEDSTYELIMGERRLRAAKRAGFEVIPAIVRETADDEMLRDALLENIHRVQLNPLEEAAAYQQLMEEFGVTQEQLAKKIGRSRPLITNMIRLLQLPVSVQRRVGAGVLSAGHARALLGLKSGAEEQEKLATRVVSEGLSVRATEEAVTLLNRGDKAASATKATGRSPQQLPEDVSNWVDNASDALETKVSVQMGKKKGKIVVEFGGPEDFDRIIELLKFKKH</sequence>
<evidence type="ECO:0000256" key="3">
    <source>
        <dbReference type="ARBA" id="ARBA00023125"/>
    </source>
</evidence>
<dbReference type="InterPro" id="IPR050336">
    <property type="entry name" value="Chromosome_partition/occlusion"/>
</dbReference>
<dbReference type="InterPro" id="IPR036086">
    <property type="entry name" value="ParB/Sulfiredoxin_sf"/>
</dbReference>
<proteinExistence type="inferred from homology"/>
<dbReference type="InterPro" id="IPR041468">
    <property type="entry name" value="HTH_ParB/Spo0J"/>
</dbReference>
<dbReference type="SUPFAM" id="SSF110849">
    <property type="entry name" value="ParB/Sulfiredoxin"/>
    <property type="match status" value="1"/>
</dbReference>
<dbReference type="Pfam" id="PF23552">
    <property type="entry name" value="ParB_C"/>
    <property type="match status" value="1"/>
</dbReference>
<gene>
    <name evidence="6" type="ORF">L8V00_08250</name>
</gene>
<evidence type="ECO:0000259" key="5">
    <source>
        <dbReference type="SMART" id="SM00470"/>
    </source>
</evidence>
<dbReference type="FunFam" id="3.90.1530.30:FF:000001">
    <property type="entry name" value="Chromosome partitioning protein ParB"/>
    <property type="match status" value="1"/>
</dbReference>
<dbReference type="SMART" id="SM00470">
    <property type="entry name" value="ParB"/>
    <property type="match status" value="1"/>
</dbReference>
<feature type="compositionally biased region" description="Basic and acidic residues" evidence="4">
    <location>
        <begin position="89"/>
        <end position="100"/>
    </location>
</feature>
<name>A0A9X3LLH9_9CORY</name>
<evidence type="ECO:0000256" key="1">
    <source>
        <dbReference type="ARBA" id="ARBA00006295"/>
    </source>
</evidence>
<dbReference type="Proteomes" id="UP001146469">
    <property type="component" value="Unassembled WGS sequence"/>
</dbReference>